<dbReference type="KEGG" id="lak:106159931"/>
<keyword evidence="1" id="KW-0677">Repeat</keyword>
<dbReference type="Pfam" id="PF13424">
    <property type="entry name" value="TPR_12"/>
    <property type="match status" value="6"/>
</dbReference>
<evidence type="ECO:0000313" key="4">
    <source>
        <dbReference type="Proteomes" id="UP000085678"/>
    </source>
</evidence>
<dbReference type="AlphaFoldDB" id="A0A1S3I0Q1"/>
<sequence length="931" mass="103396">MWDCHNCLQTLCDASFLEYDAASETYAMHNIIQAFAQNQTSQENLDRFRATFLAFMEHLIDQIHTLAIAEKGRGASTFFEKDRDNLLACIGFFEALQPGSKKATYNITKKIAFSLRQIGRFTDSIRCFKQLLKFTKEQGQQTENSDLAFFHYNIGYLQGQLSDPRAAVENLSIAIAEYEKQREGCDYKDYCKSCYNLALMLDTKEDYARCLDILKKCFDEATVNHDLSMQYLAQGTIAKIKARQGDEEAVMSTLHDILRSNPEMDGKENGVGVEALHEAAFALAGIGKKEEGLSFCRRAVAVAKHCYGDHPETAIVLGNLGYLMVNNGKEDGAIAVLGEAIAMRKKTLGDYQTDDIIFHLAFAKSALGNHEEALKRYQRALCINEQVLGGTHDLSGVIYAIIGFEMKELGNADGAVDACRRALAIMGECHEYTIHTMILMARALTAQGNSAEAISTLQRALHIQEKVLSDSQSTGSILHTIGYNLITLEDADSAVDAFRKALSMQEKVLGEYHEETAATLCSLGRAMSAQGKHAEALSAFQRALHIQEQLKGETHDTASTVHDIGMEMIRLHDINGATSTFRRVVAMMVNIVGKYHEETAQHIFLLATLLSKQGKHAEALKTFQRALRIQEQVLGESRQIADTLHCIGLEMITLGKGDFRDIFKRVHAINENMQGEYEGEKEDKIEKMLELTSALSKMGLHSDALNCYQKILILAERTLGESEKTATTLHYIGLEMLMLRNPNGDVGKLRRALAIRERTLGECHLHTADTLHVLSCALCMQEKHAEALSALQRSLTIHEKLMGESRITAQILHFIGMEMMRIKDTDGAVNAIRRALAMREKTLGVDHKDTTDTIFLLGLAISAQGNHAEALTTYQRALGIQKKTMGECISTATTLHCISHEMQMLGDKEGAMIVVIRAIVMGMKIIGKIPQ</sequence>
<dbReference type="InterPro" id="IPR019734">
    <property type="entry name" value="TPR_rpt"/>
</dbReference>
<dbReference type="PROSITE" id="PS50005">
    <property type="entry name" value="TPR"/>
    <property type="match status" value="5"/>
</dbReference>
<dbReference type="PANTHER" id="PTHR45641:SF19">
    <property type="entry name" value="NEPHROCYSTIN-3"/>
    <property type="match status" value="1"/>
</dbReference>
<name>A0A1S3I0Q1_LINAN</name>
<dbReference type="OrthoDB" id="5986190at2759"/>
<dbReference type="SUPFAM" id="SSF48452">
    <property type="entry name" value="TPR-like"/>
    <property type="match status" value="6"/>
</dbReference>
<evidence type="ECO:0000313" key="5">
    <source>
        <dbReference type="RefSeq" id="XP_013391838.1"/>
    </source>
</evidence>
<feature type="repeat" description="TPR" evidence="3">
    <location>
        <begin position="475"/>
        <end position="508"/>
    </location>
</feature>
<dbReference type="PANTHER" id="PTHR45641">
    <property type="entry name" value="TETRATRICOPEPTIDE REPEAT PROTEIN (AFU_ORTHOLOGUE AFUA_6G03870)"/>
    <property type="match status" value="1"/>
</dbReference>
<keyword evidence="2 3" id="KW-0802">TPR repeat</keyword>
<dbReference type="STRING" id="7574.A0A1S3I0Q1"/>
<dbReference type="InParanoid" id="A0A1S3I0Q1"/>
<feature type="repeat" description="TPR" evidence="3">
    <location>
        <begin position="354"/>
        <end position="387"/>
    </location>
</feature>
<evidence type="ECO:0000256" key="2">
    <source>
        <dbReference type="ARBA" id="ARBA00022803"/>
    </source>
</evidence>
<dbReference type="Pfam" id="PF13374">
    <property type="entry name" value="TPR_10"/>
    <property type="match status" value="1"/>
</dbReference>
<dbReference type="RefSeq" id="XP_013391838.1">
    <property type="nucleotide sequence ID" value="XM_013536384.1"/>
</dbReference>
<organism evidence="4 5">
    <name type="scientific">Lingula anatina</name>
    <name type="common">Brachiopod</name>
    <name type="synonym">Lingula unguis</name>
    <dbReference type="NCBI Taxonomy" id="7574"/>
    <lineage>
        <taxon>Eukaryota</taxon>
        <taxon>Metazoa</taxon>
        <taxon>Spiralia</taxon>
        <taxon>Lophotrochozoa</taxon>
        <taxon>Brachiopoda</taxon>
        <taxon>Linguliformea</taxon>
        <taxon>Lingulata</taxon>
        <taxon>Lingulida</taxon>
        <taxon>Linguloidea</taxon>
        <taxon>Lingulidae</taxon>
        <taxon>Lingula</taxon>
    </lineage>
</organism>
<dbReference type="InterPro" id="IPR011990">
    <property type="entry name" value="TPR-like_helical_dom_sf"/>
</dbReference>
<dbReference type="Proteomes" id="UP000085678">
    <property type="component" value="Unplaced"/>
</dbReference>
<proteinExistence type="predicted"/>
<feature type="repeat" description="TPR" evidence="3">
    <location>
        <begin position="600"/>
        <end position="633"/>
    </location>
</feature>
<feature type="repeat" description="TPR" evidence="3">
    <location>
        <begin position="517"/>
        <end position="550"/>
    </location>
</feature>
<evidence type="ECO:0000256" key="1">
    <source>
        <dbReference type="ARBA" id="ARBA00022737"/>
    </source>
</evidence>
<dbReference type="Gene3D" id="1.25.40.10">
    <property type="entry name" value="Tetratricopeptide repeat domain"/>
    <property type="match status" value="6"/>
</dbReference>
<evidence type="ECO:0000256" key="3">
    <source>
        <dbReference type="PROSITE-ProRule" id="PRU00339"/>
    </source>
</evidence>
<protein>
    <submittedName>
        <fullName evidence="5">Uncharacterized protein LOC106159931</fullName>
    </submittedName>
</protein>
<feature type="repeat" description="TPR" evidence="3">
    <location>
        <begin position="851"/>
        <end position="884"/>
    </location>
</feature>
<reference evidence="5" key="1">
    <citation type="submission" date="2025-08" db="UniProtKB">
        <authorList>
            <consortium name="RefSeq"/>
        </authorList>
    </citation>
    <scope>IDENTIFICATION</scope>
    <source>
        <tissue evidence="5">Gonads</tissue>
    </source>
</reference>
<accession>A0A1S3I0Q1</accession>
<dbReference type="GeneID" id="106159931"/>
<keyword evidence="4" id="KW-1185">Reference proteome</keyword>
<gene>
    <name evidence="5" type="primary">LOC106159931</name>
</gene>
<dbReference type="SMART" id="SM00028">
    <property type="entry name" value="TPR"/>
    <property type="match status" value="15"/>
</dbReference>